<dbReference type="Proteomes" id="UP000461288">
    <property type="component" value="Unassembled WGS sequence"/>
</dbReference>
<sequence length="106" mass="12003">MSGFVRLSPVLERSGDKIFFECPGCQMLHGINVESDAYPRWTWNGSVDRPTFQPSVLVRYPWRLLASGEREQVTCHSFVTDGRIQFLDDCTHALAGQTVDLPELES</sequence>
<comment type="caution">
    <text evidence="1">The sequence shown here is derived from an EMBL/GenBank/DDBJ whole genome shotgun (WGS) entry which is preliminary data.</text>
</comment>
<organism evidence="1 2">
    <name type="scientific">Metapseudomonas otitidis</name>
    <dbReference type="NCBI Taxonomy" id="319939"/>
    <lineage>
        <taxon>Bacteria</taxon>
        <taxon>Pseudomonadati</taxon>
        <taxon>Pseudomonadota</taxon>
        <taxon>Gammaproteobacteria</taxon>
        <taxon>Pseudomonadales</taxon>
        <taxon>Pseudomonadaceae</taxon>
        <taxon>Metapseudomonas</taxon>
    </lineage>
</organism>
<dbReference type="RefSeq" id="WP_160480740.1">
    <property type="nucleotide sequence ID" value="NZ_WTFN01000021.1"/>
</dbReference>
<dbReference type="EMBL" id="WTFN01000021">
    <property type="protein sequence ID" value="MWK56447.1"/>
    <property type="molecule type" value="Genomic_DNA"/>
</dbReference>
<dbReference type="InterPro" id="IPR045384">
    <property type="entry name" value="DUF6527"/>
</dbReference>
<evidence type="ECO:0000313" key="2">
    <source>
        <dbReference type="Proteomes" id="UP000461288"/>
    </source>
</evidence>
<evidence type="ECO:0000313" key="1">
    <source>
        <dbReference type="EMBL" id="MWK56447.1"/>
    </source>
</evidence>
<reference evidence="1 2" key="1">
    <citation type="submission" date="2019-12" db="EMBL/GenBank/DDBJ databases">
        <title>Draft genome sequence of Pseudomonas otitidis recovered from a chicken carcass.</title>
        <authorList>
            <person name="Vieira T.R."/>
            <person name="Oliviera E.F.C."/>
            <person name="Silva N.M.V."/>
            <person name="Sambrano G.E."/>
            <person name="Cibulski S.P."/>
            <person name="Cardoso M.R.I."/>
        </authorList>
    </citation>
    <scope>NUCLEOTIDE SEQUENCE [LARGE SCALE GENOMIC DNA]</scope>
    <source>
        <strain evidence="1 2">25_K</strain>
    </source>
</reference>
<dbReference type="Pfam" id="PF20137">
    <property type="entry name" value="BubE"/>
    <property type="match status" value="1"/>
</dbReference>
<evidence type="ECO:0008006" key="3">
    <source>
        <dbReference type="Google" id="ProtNLM"/>
    </source>
</evidence>
<name>A0A7X3H6T5_9GAMM</name>
<dbReference type="AlphaFoldDB" id="A0A7X3H6T5"/>
<accession>A0A7X3H6T5</accession>
<protein>
    <recommendedName>
        <fullName evidence="3">Ammonia monooxygenase</fullName>
    </recommendedName>
</protein>
<gene>
    <name evidence="1" type="ORF">GO594_10705</name>
</gene>
<proteinExistence type="predicted"/>